<protein>
    <submittedName>
        <fullName evidence="7">Trna nucleotidyltransferase poly polymerase</fullName>
    </submittedName>
</protein>
<dbReference type="Gene3D" id="3.30.460.10">
    <property type="entry name" value="Beta Polymerase, domain 2"/>
    <property type="match status" value="1"/>
</dbReference>
<keyword evidence="5" id="KW-1133">Transmembrane helix</keyword>
<dbReference type="EMBL" id="JPQZ01000008">
    <property type="protein sequence ID" value="KKO75973.1"/>
    <property type="molecule type" value="Genomic_DNA"/>
</dbReference>
<evidence type="ECO:0000256" key="4">
    <source>
        <dbReference type="RuleBase" id="RU003953"/>
    </source>
</evidence>
<dbReference type="SUPFAM" id="SSF81891">
    <property type="entry name" value="Poly A polymerase C-terminal region-like"/>
    <property type="match status" value="1"/>
</dbReference>
<dbReference type="VEuPathDB" id="MicrosporidiaDB:NCER_100453"/>
<dbReference type="PANTHER" id="PTHR13734">
    <property type="entry name" value="TRNA-NUCLEOTIDYLTRANSFERASE"/>
    <property type="match status" value="1"/>
</dbReference>
<evidence type="ECO:0000256" key="5">
    <source>
        <dbReference type="SAM" id="Phobius"/>
    </source>
</evidence>
<keyword evidence="5" id="KW-0812">Transmembrane</keyword>
<dbReference type="GO" id="GO:0003723">
    <property type="term" value="F:RNA binding"/>
    <property type="evidence" value="ECO:0007669"/>
    <property type="project" value="UniProtKB-KW"/>
</dbReference>
<evidence type="ECO:0000256" key="1">
    <source>
        <dbReference type="ARBA" id="ARBA00007265"/>
    </source>
</evidence>
<accession>A0A0F9WT22</accession>
<dbReference type="GO" id="GO:0001680">
    <property type="term" value="P:tRNA 3'-terminal CCA addition"/>
    <property type="evidence" value="ECO:0007669"/>
    <property type="project" value="TreeGrafter"/>
</dbReference>
<feature type="domain" description="Poly A polymerase head" evidence="6">
    <location>
        <begin position="27"/>
        <end position="160"/>
    </location>
</feature>
<comment type="caution">
    <text evidence="7">The sequence shown here is derived from an EMBL/GenBank/DDBJ whole genome shotgun (WGS) entry which is preliminary data.</text>
</comment>
<dbReference type="Pfam" id="PF01743">
    <property type="entry name" value="PolyA_pol"/>
    <property type="match status" value="1"/>
</dbReference>
<reference evidence="7 8" key="1">
    <citation type="journal article" date="2015" name="Environ. Microbiol.">
        <title>Genome analyses suggest the presence of polyploidy and recent human-driven expansions in eight global populations of the honeybee pathogen Nosema ceranae.</title>
        <authorList>
            <person name="Pelin A."/>
            <person name="Selman M."/>
            <person name="Aris-Brosou S."/>
            <person name="Farinelli L."/>
            <person name="Corradi N."/>
        </authorList>
    </citation>
    <scope>NUCLEOTIDE SEQUENCE [LARGE SCALE GENOMIC DNA]</scope>
    <source>
        <strain evidence="7 8">PA08 1199</strain>
    </source>
</reference>
<dbReference type="CDD" id="cd05398">
    <property type="entry name" value="NT_ClassII-CCAase"/>
    <property type="match status" value="1"/>
</dbReference>
<organism evidence="7 8">
    <name type="scientific">Vairimorpha ceranae</name>
    <dbReference type="NCBI Taxonomy" id="40302"/>
    <lineage>
        <taxon>Eukaryota</taxon>
        <taxon>Fungi</taxon>
        <taxon>Fungi incertae sedis</taxon>
        <taxon>Microsporidia</taxon>
        <taxon>Nosematidae</taxon>
        <taxon>Vairimorpha</taxon>
    </lineage>
</organism>
<dbReference type="GO" id="GO:0052927">
    <property type="term" value="F:CC tRNA cytidylyltransferase activity"/>
    <property type="evidence" value="ECO:0007669"/>
    <property type="project" value="TreeGrafter"/>
</dbReference>
<dbReference type="InterPro" id="IPR002646">
    <property type="entry name" value="PolA_pol_head_dom"/>
</dbReference>
<evidence type="ECO:0000313" key="8">
    <source>
        <dbReference type="Proteomes" id="UP000034350"/>
    </source>
</evidence>
<keyword evidence="2 4" id="KW-0808">Transferase</keyword>
<sequence>MSFIITNEEENIFKMILSCTPNNVVPRVAGGWVRDKLMGINSYDMDIALENITGYEFAKLLEQKFKDSMSNVNVVQINPDKSKHLETAVCRINGILIDFVNLRCEKYTDTRIPLITIGTAQEDAFRRDLTINALFYNLITKEVEDFTGMGIKDIKNKILRTPLDPFITFSDDPLRILRLFRFKAKLNFDIYSEIQKSLNNLDLKLHLKNKVSKERVNIEIFKMINYKYGYLGIHELIKYEYIESVFNLKLNKEKILDYYQAIKELNDEEYRWIYNLYIIFLESSCQLVQDKNKKKFLNFVICRDNLCCSSRIINTIKEIEEGLYLYKMLNFEDLTLYNIYFIIIILGSYYQIILKLECIKNNSQILQNFINYLDQHKISYNFSKPKIDIKDIDKKLNIEKKYISYIVKEIKVYQICNPDSDLLDHLLRNKLEIINKFDKVKIPYLNE</sequence>
<dbReference type="GO" id="GO:0052929">
    <property type="term" value="F:ATP:3'-cytidine-cytidine-tRNA adenylyltransferase activity"/>
    <property type="evidence" value="ECO:0007669"/>
    <property type="project" value="TreeGrafter"/>
</dbReference>
<dbReference type="AlphaFoldDB" id="A0A0F9WT22"/>
<evidence type="ECO:0000313" key="7">
    <source>
        <dbReference type="EMBL" id="KKO75973.1"/>
    </source>
</evidence>
<dbReference type="InterPro" id="IPR043519">
    <property type="entry name" value="NT_sf"/>
</dbReference>
<keyword evidence="8" id="KW-1185">Reference proteome</keyword>
<keyword evidence="3 4" id="KW-0694">RNA-binding</keyword>
<feature type="transmembrane region" description="Helical" evidence="5">
    <location>
        <begin position="334"/>
        <end position="354"/>
    </location>
</feature>
<dbReference type="Proteomes" id="UP000034350">
    <property type="component" value="Unassembled WGS sequence"/>
</dbReference>
<proteinExistence type="inferred from homology"/>
<dbReference type="GeneID" id="36321393"/>
<dbReference type="VEuPathDB" id="MicrosporidiaDB:NCER_100452"/>
<evidence type="ECO:0000259" key="6">
    <source>
        <dbReference type="Pfam" id="PF01743"/>
    </source>
</evidence>
<comment type="similarity">
    <text evidence="1 4">Belongs to the tRNA nucleotidyltransferase/poly(A) polymerase family.</text>
</comment>
<name>A0A0F9WT22_9MICR</name>
<dbReference type="PANTHER" id="PTHR13734:SF5">
    <property type="entry name" value="CCA TRNA NUCLEOTIDYLTRANSFERASE, MITOCHONDRIAL"/>
    <property type="match status" value="1"/>
</dbReference>
<gene>
    <name evidence="7" type="ORF">AAJ76_800017393</name>
</gene>
<dbReference type="RefSeq" id="XP_024331715.1">
    <property type="nucleotide sequence ID" value="XM_024476440.1"/>
</dbReference>
<dbReference type="OrthoDB" id="445712at2759"/>
<dbReference type="SUPFAM" id="SSF81301">
    <property type="entry name" value="Nucleotidyltransferase"/>
    <property type="match status" value="1"/>
</dbReference>
<dbReference type="VEuPathDB" id="MicrosporidiaDB:G9O61_00g012190"/>
<keyword evidence="5" id="KW-0472">Membrane</keyword>
<evidence type="ECO:0000256" key="3">
    <source>
        <dbReference type="ARBA" id="ARBA00022884"/>
    </source>
</evidence>
<dbReference type="VEuPathDB" id="MicrosporidiaDB:AAJ76_800017393"/>
<dbReference type="Gene3D" id="1.10.3090.10">
    <property type="entry name" value="cca-adding enzyme, domain 2"/>
    <property type="match status" value="1"/>
</dbReference>
<evidence type="ECO:0000256" key="2">
    <source>
        <dbReference type="ARBA" id="ARBA00022679"/>
    </source>
</evidence>